<reference evidence="1 2" key="1">
    <citation type="submission" date="2014-03" db="EMBL/GenBank/DDBJ databases">
        <title>Genome sequencing of lytic Listeria phages.</title>
        <authorList>
            <person name="Woolston J."/>
            <person name="Rajanna C."/>
            <person name="Abuladze T."/>
            <person name="Li M."/>
            <person name="Anderson B."/>
            <person name="Sulakvelidze A."/>
        </authorList>
    </citation>
    <scope>NUCLEOTIDE SEQUENCE [LARGE SCALE GENOMIC DNA]</scope>
</reference>
<accession>A0A068CCL8</accession>
<sequence>MFNLEREFASYKKNEISKRNRVFYQMSHLGDNKGHIYVAHQVPDLFDTF</sequence>
<name>A0A068CCL8_9CAUD</name>
<dbReference type="Proteomes" id="UP000027391">
    <property type="component" value="Segment"/>
</dbReference>
<dbReference type="RefSeq" id="YP_009055593.1">
    <property type="nucleotide sequence ID" value="NC_024787.1"/>
</dbReference>
<dbReference type="KEGG" id="vg:20282814"/>
<organism evidence="1 2">
    <name type="scientific">Listeria phage LMTA-148</name>
    <dbReference type="NCBI Taxonomy" id="1486413"/>
    <lineage>
        <taxon>Viruses</taxon>
        <taxon>Duplodnaviria</taxon>
        <taxon>Heunggongvirae</taxon>
        <taxon>Uroviricota</taxon>
        <taxon>Caudoviricetes</taxon>
        <taxon>Herelleviridae</taxon>
        <taxon>Jasinskavirinae</taxon>
        <taxon>Pecentumvirus</taxon>
        <taxon>Pecentumvirus LMTA148</taxon>
    </lineage>
</organism>
<keyword evidence="2" id="KW-1185">Reference proteome</keyword>
<evidence type="ECO:0000313" key="2">
    <source>
        <dbReference type="Proteomes" id="UP000027391"/>
    </source>
</evidence>
<protein>
    <submittedName>
        <fullName evidence="1">Uncharacterized protein</fullName>
    </submittedName>
</protein>
<dbReference type="GeneID" id="20282814"/>
<dbReference type="EMBL" id="KJ591604">
    <property type="protein sequence ID" value="AID17282.1"/>
    <property type="molecule type" value="Genomic_DNA"/>
</dbReference>
<evidence type="ECO:0000313" key="1">
    <source>
        <dbReference type="EMBL" id="AID17282.1"/>
    </source>
</evidence>
<proteinExistence type="predicted"/>